<accession>A0A834T1I4</accession>
<proteinExistence type="predicted"/>
<protein>
    <submittedName>
        <fullName evidence="1">Putative serine incorporator</fullName>
    </submittedName>
</protein>
<name>A0A834T1I4_9FABA</name>
<reference evidence="1" key="1">
    <citation type="submission" date="2020-09" db="EMBL/GenBank/DDBJ databases">
        <title>Genome-Enabled Discovery of Anthraquinone Biosynthesis in Senna tora.</title>
        <authorList>
            <person name="Kang S.-H."/>
            <person name="Pandey R.P."/>
            <person name="Lee C.-M."/>
            <person name="Sim J.-S."/>
            <person name="Jeong J.-T."/>
            <person name="Choi B.-S."/>
            <person name="Jung M."/>
            <person name="Ginzburg D."/>
            <person name="Zhao K."/>
            <person name="Won S.Y."/>
            <person name="Oh T.-J."/>
            <person name="Yu Y."/>
            <person name="Kim N.-H."/>
            <person name="Lee O.R."/>
            <person name="Lee T.-H."/>
            <person name="Bashyal P."/>
            <person name="Kim T.-S."/>
            <person name="Lee W.-H."/>
            <person name="Kawkins C."/>
            <person name="Kim C.-K."/>
            <person name="Kim J.S."/>
            <person name="Ahn B.O."/>
            <person name="Rhee S.Y."/>
            <person name="Sohng J.K."/>
        </authorList>
    </citation>
    <scope>NUCLEOTIDE SEQUENCE</scope>
    <source>
        <tissue evidence="1">Leaf</tissue>
    </source>
</reference>
<organism evidence="1 2">
    <name type="scientific">Senna tora</name>
    <dbReference type="NCBI Taxonomy" id="362788"/>
    <lineage>
        <taxon>Eukaryota</taxon>
        <taxon>Viridiplantae</taxon>
        <taxon>Streptophyta</taxon>
        <taxon>Embryophyta</taxon>
        <taxon>Tracheophyta</taxon>
        <taxon>Spermatophyta</taxon>
        <taxon>Magnoliopsida</taxon>
        <taxon>eudicotyledons</taxon>
        <taxon>Gunneridae</taxon>
        <taxon>Pentapetalae</taxon>
        <taxon>rosids</taxon>
        <taxon>fabids</taxon>
        <taxon>Fabales</taxon>
        <taxon>Fabaceae</taxon>
        <taxon>Caesalpinioideae</taxon>
        <taxon>Cassia clade</taxon>
        <taxon>Senna</taxon>
    </lineage>
</organism>
<dbReference type="EMBL" id="JAAIUW010000012">
    <property type="protein sequence ID" value="KAF7807434.1"/>
    <property type="molecule type" value="Genomic_DNA"/>
</dbReference>
<evidence type="ECO:0000313" key="2">
    <source>
        <dbReference type="Proteomes" id="UP000634136"/>
    </source>
</evidence>
<gene>
    <name evidence="1" type="ORF">G2W53_039595</name>
</gene>
<dbReference type="Proteomes" id="UP000634136">
    <property type="component" value="Unassembled WGS sequence"/>
</dbReference>
<comment type="caution">
    <text evidence="1">The sequence shown here is derived from an EMBL/GenBank/DDBJ whole genome shotgun (WGS) entry which is preliminary data.</text>
</comment>
<sequence>MAFPFLFPSELVQIYGEIARIGAGIKGGNGLLSRLRHLTNVGVARTNDSQKRQHYGSLVEASTT</sequence>
<dbReference type="AlphaFoldDB" id="A0A834T1I4"/>
<evidence type="ECO:0000313" key="1">
    <source>
        <dbReference type="EMBL" id="KAF7807434.1"/>
    </source>
</evidence>
<keyword evidence="2" id="KW-1185">Reference proteome</keyword>